<protein>
    <submittedName>
        <fullName evidence="1">Uncharacterized protein</fullName>
    </submittedName>
</protein>
<dbReference type="SUPFAM" id="SSF46934">
    <property type="entry name" value="UBA-like"/>
    <property type="match status" value="1"/>
</dbReference>
<dbReference type="OrthoDB" id="309581at2759"/>
<evidence type="ECO:0000313" key="2">
    <source>
        <dbReference type="Proteomes" id="UP000007800"/>
    </source>
</evidence>
<dbReference type="RefSeq" id="XP_002778993.1">
    <property type="nucleotide sequence ID" value="XM_002778947.1"/>
</dbReference>
<dbReference type="InParanoid" id="C5KXR4"/>
<accession>C5KXR4</accession>
<dbReference type="Pfam" id="PF14555">
    <property type="entry name" value="UBA_4"/>
    <property type="match status" value="1"/>
</dbReference>
<evidence type="ECO:0000313" key="1">
    <source>
        <dbReference type="EMBL" id="EER10788.1"/>
    </source>
</evidence>
<proteinExistence type="predicted"/>
<name>C5KXR4_PERM5</name>
<dbReference type="GeneID" id="9039173"/>
<dbReference type="AlphaFoldDB" id="C5KXR4"/>
<reference evidence="1 2" key="1">
    <citation type="submission" date="2008-07" db="EMBL/GenBank/DDBJ databases">
        <authorList>
            <person name="El-Sayed N."/>
            <person name="Caler E."/>
            <person name="Inman J."/>
            <person name="Amedeo P."/>
            <person name="Hass B."/>
            <person name="Wortman J."/>
        </authorList>
    </citation>
    <scope>NUCLEOTIDE SEQUENCE [LARGE SCALE GENOMIC DNA]</scope>
    <source>
        <strain evidence="2">ATCC 50983 / TXsc</strain>
    </source>
</reference>
<sequence length="87" mass="9400">MSASHRGTTARQSALIDEFAEISGTNEEVAASYLQRSHWSLECALDMFYRDGAPGAGSCKSSMNIATGMLRPNRKLILLDVIGPIVL</sequence>
<dbReference type="CDD" id="cd14352">
    <property type="entry name" value="UBA_DCN1"/>
    <property type="match status" value="1"/>
</dbReference>
<gene>
    <name evidence="1" type="ORF">Pmar_PMAR000832</name>
</gene>
<keyword evidence="2" id="KW-1185">Reference proteome</keyword>
<organism evidence="2">
    <name type="scientific">Perkinsus marinus (strain ATCC 50983 / TXsc)</name>
    <dbReference type="NCBI Taxonomy" id="423536"/>
    <lineage>
        <taxon>Eukaryota</taxon>
        <taxon>Sar</taxon>
        <taxon>Alveolata</taxon>
        <taxon>Perkinsozoa</taxon>
        <taxon>Perkinsea</taxon>
        <taxon>Perkinsida</taxon>
        <taxon>Perkinsidae</taxon>
        <taxon>Perkinsus</taxon>
    </lineage>
</organism>
<dbReference type="InterPro" id="IPR009060">
    <property type="entry name" value="UBA-like_sf"/>
</dbReference>
<dbReference type="EMBL" id="GG677256">
    <property type="protein sequence ID" value="EER10788.1"/>
    <property type="molecule type" value="Genomic_DNA"/>
</dbReference>
<dbReference type="Gene3D" id="1.10.8.10">
    <property type="entry name" value="DNA helicase RuvA subunit, C-terminal domain"/>
    <property type="match status" value="1"/>
</dbReference>
<dbReference type="Proteomes" id="UP000007800">
    <property type="component" value="Unassembled WGS sequence"/>
</dbReference>